<dbReference type="STRING" id="180163.SAMN02745174_00575"/>
<dbReference type="InterPro" id="IPR050066">
    <property type="entry name" value="UvrABC_protein_C"/>
</dbReference>
<dbReference type="RefSeq" id="WP_078693101.1">
    <property type="nucleotide sequence ID" value="NZ_FUWX01000005.1"/>
</dbReference>
<name>A0A1T4KT42_9FUSO</name>
<dbReference type="SMART" id="SM00465">
    <property type="entry name" value="GIYc"/>
    <property type="match status" value="1"/>
</dbReference>
<keyword evidence="2 6" id="KW-0227">DNA damage</keyword>
<evidence type="ECO:0000313" key="10">
    <source>
        <dbReference type="EMBL" id="SJZ45586.1"/>
    </source>
</evidence>
<comment type="function">
    <text evidence="6">The UvrABC repair system catalyzes the recognition and processing of DNA lesions. UvrC both incises the 5' and 3' sides of the lesion. The N-terminal half is responsible for the 3' incision and the C-terminal half is responsible for the 5' incision.</text>
</comment>
<dbReference type="Gene3D" id="1.10.150.20">
    <property type="entry name" value="5' to 3' exonuclease, C-terminal subdomain"/>
    <property type="match status" value="1"/>
</dbReference>
<dbReference type="PANTHER" id="PTHR30562">
    <property type="entry name" value="UVRC/OXIDOREDUCTASE"/>
    <property type="match status" value="1"/>
</dbReference>
<evidence type="ECO:0000256" key="5">
    <source>
        <dbReference type="ARBA" id="ARBA00023204"/>
    </source>
</evidence>
<comment type="subunit">
    <text evidence="6">Interacts with UvrB in an incision complex.</text>
</comment>
<evidence type="ECO:0000259" key="9">
    <source>
        <dbReference type="PROSITE" id="PS50165"/>
    </source>
</evidence>
<dbReference type="InterPro" id="IPR038476">
    <property type="entry name" value="UvrC_RNase_H_dom_sf"/>
</dbReference>
<dbReference type="Pfam" id="PF14520">
    <property type="entry name" value="HHH_5"/>
    <property type="match status" value="1"/>
</dbReference>
<dbReference type="Gene3D" id="3.40.1440.10">
    <property type="entry name" value="GIY-YIG endonuclease"/>
    <property type="match status" value="1"/>
</dbReference>
<gene>
    <name evidence="6" type="primary">uvrC</name>
    <name evidence="10" type="ORF">SAMN02745174_00575</name>
</gene>
<keyword evidence="3 6" id="KW-0228">DNA excision</keyword>
<dbReference type="InterPro" id="IPR035901">
    <property type="entry name" value="GIY-YIG_endonuc_sf"/>
</dbReference>
<dbReference type="PROSITE" id="PS50164">
    <property type="entry name" value="GIY_YIG"/>
    <property type="match status" value="1"/>
</dbReference>
<dbReference type="SUPFAM" id="SSF47781">
    <property type="entry name" value="RuvA domain 2-like"/>
    <property type="match status" value="1"/>
</dbReference>
<dbReference type="NCBIfam" id="TIGR00194">
    <property type="entry name" value="uvrC"/>
    <property type="match status" value="1"/>
</dbReference>
<dbReference type="Pfam" id="PF02151">
    <property type="entry name" value="UVR"/>
    <property type="match status" value="1"/>
</dbReference>
<dbReference type="SUPFAM" id="SSF82771">
    <property type="entry name" value="GIY-YIG endonuclease"/>
    <property type="match status" value="1"/>
</dbReference>
<evidence type="ECO:0000256" key="1">
    <source>
        <dbReference type="ARBA" id="ARBA00022490"/>
    </source>
</evidence>
<dbReference type="GO" id="GO:0009380">
    <property type="term" value="C:excinuclease repair complex"/>
    <property type="evidence" value="ECO:0007669"/>
    <property type="project" value="InterPro"/>
</dbReference>
<evidence type="ECO:0000256" key="3">
    <source>
        <dbReference type="ARBA" id="ARBA00022769"/>
    </source>
</evidence>
<dbReference type="Gene3D" id="4.10.860.10">
    <property type="entry name" value="UVR domain"/>
    <property type="match status" value="1"/>
</dbReference>
<dbReference type="HAMAP" id="MF_00203">
    <property type="entry name" value="UvrC"/>
    <property type="match status" value="1"/>
</dbReference>
<dbReference type="InterPro" id="IPR010994">
    <property type="entry name" value="RuvA_2-like"/>
</dbReference>
<dbReference type="GO" id="GO:0006289">
    <property type="term" value="P:nucleotide-excision repair"/>
    <property type="evidence" value="ECO:0007669"/>
    <property type="project" value="UniProtKB-UniRule"/>
</dbReference>
<keyword evidence="5 6" id="KW-0234">DNA repair</keyword>
<organism evidence="10 11">
    <name type="scientific">Cetobacterium ceti</name>
    <dbReference type="NCBI Taxonomy" id="180163"/>
    <lineage>
        <taxon>Bacteria</taxon>
        <taxon>Fusobacteriati</taxon>
        <taxon>Fusobacteriota</taxon>
        <taxon>Fusobacteriia</taxon>
        <taxon>Fusobacteriales</taxon>
        <taxon>Fusobacteriaceae</taxon>
        <taxon>Cetobacterium</taxon>
    </lineage>
</organism>
<dbReference type="GO" id="GO:0009381">
    <property type="term" value="F:excinuclease ABC activity"/>
    <property type="evidence" value="ECO:0007669"/>
    <property type="project" value="UniProtKB-UniRule"/>
</dbReference>
<comment type="similarity">
    <text evidence="6">Belongs to the UvrC family.</text>
</comment>
<sequence length="588" mass="69417">MELDNFPEKPGVYLMKNNGVVIYVGKAKNLKRRVSSYFNRHHEDNKTKELVKNIENIDYIICNSELDALILENNLIKKYNPKFNILLKDKKTYPYLKISKEKFPKLSITRSTKDLDEGKGEYYGPYPFGGINLKKTLLNLLKIRDCNRDMEKIYDRPCLRYYMKTCLGPCKYKNIDEEYNKNIEILRKILKGNGQEVIKDLEEKMKIAGKNMEFERAIVYREQKNKIEMTLKNQIIDMGRDLDEDTFTFIVENERCFIYGFNIREGKILGNQSIEIDLKNKIYENINRDILFSYYEKFPIPKEIILSEIYSDDKEVIEEYLTLKKKKKVQVTIPKAGRKKELLNMTFKNLLEFIERYYLKKDIVEEGLKKLYNKLNLKKFPIRIECFDISNIQGKDAVASMSVALWGKSSKKNYRKFKIRSKDTPDDFQMMREVIERRYGKLDKKDFPDLILIDGGLGQINAVGKILEDLDKLQYIDLISIAKKEELIFKYGESEPYIFSHRDESLKILQRLRDEAHRFGITYHRLLRSKRIISSQLDEVEGIGPKRRELLLKKYGSVEKIKKVTVEELSEVIPEKIAINLKKKLQGD</sequence>
<feature type="domain" description="UvrC family homology region profile" evidence="9">
    <location>
        <begin position="258"/>
        <end position="467"/>
    </location>
</feature>
<keyword evidence="11" id="KW-1185">Reference proteome</keyword>
<feature type="domain" description="GIY-YIG" evidence="8">
    <location>
        <begin position="8"/>
        <end position="85"/>
    </location>
</feature>
<feature type="domain" description="UVR" evidence="7">
    <location>
        <begin position="195"/>
        <end position="230"/>
    </location>
</feature>
<dbReference type="InterPro" id="IPR004791">
    <property type="entry name" value="UvrC"/>
</dbReference>
<dbReference type="GO" id="GO:0009432">
    <property type="term" value="P:SOS response"/>
    <property type="evidence" value="ECO:0007669"/>
    <property type="project" value="UniProtKB-UniRule"/>
</dbReference>
<evidence type="ECO:0000256" key="6">
    <source>
        <dbReference type="HAMAP-Rule" id="MF_00203"/>
    </source>
</evidence>
<evidence type="ECO:0000256" key="2">
    <source>
        <dbReference type="ARBA" id="ARBA00022763"/>
    </source>
</evidence>
<dbReference type="InterPro" id="IPR001943">
    <property type="entry name" value="UVR_dom"/>
</dbReference>
<evidence type="ECO:0000259" key="8">
    <source>
        <dbReference type="PROSITE" id="PS50164"/>
    </source>
</evidence>
<keyword evidence="1 6" id="KW-0963">Cytoplasm</keyword>
<evidence type="ECO:0000313" key="11">
    <source>
        <dbReference type="Proteomes" id="UP000191153"/>
    </source>
</evidence>
<keyword evidence="4 6" id="KW-0267">Excision nuclease</keyword>
<dbReference type="Pfam" id="PF22920">
    <property type="entry name" value="UvrC_RNaseH"/>
    <property type="match status" value="1"/>
</dbReference>
<reference evidence="10 11" key="1">
    <citation type="submission" date="2017-02" db="EMBL/GenBank/DDBJ databases">
        <authorList>
            <person name="Peterson S.W."/>
        </authorList>
    </citation>
    <scope>NUCLEOTIDE SEQUENCE [LARGE SCALE GENOMIC DNA]</scope>
    <source>
        <strain evidence="10 11">ATCC 700028</strain>
    </source>
</reference>
<evidence type="ECO:0000259" key="7">
    <source>
        <dbReference type="PROSITE" id="PS50151"/>
    </source>
</evidence>
<dbReference type="PROSITE" id="PS50165">
    <property type="entry name" value="UVRC"/>
    <property type="match status" value="1"/>
</dbReference>
<dbReference type="Gene3D" id="3.30.420.340">
    <property type="entry name" value="UvrC, RNAse H endonuclease domain"/>
    <property type="match status" value="1"/>
</dbReference>
<dbReference type="EMBL" id="FUWX01000005">
    <property type="protein sequence ID" value="SJZ45586.1"/>
    <property type="molecule type" value="Genomic_DNA"/>
</dbReference>
<dbReference type="PANTHER" id="PTHR30562:SF1">
    <property type="entry name" value="UVRABC SYSTEM PROTEIN C"/>
    <property type="match status" value="1"/>
</dbReference>
<dbReference type="InterPro" id="IPR001162">
    <property type="entry name" value="UvrC_RNase_H_dom"/>
</dbReference>
<dbReference type="InterPro" id="IPR036876">
    <property type="entry name" value="UVR_dom_sf"/>
</dbReference>
<dbReference type="Proteomes" id="UP000191153">
    <property type="component" value="Unassembled WGS sequence"/>
</dbReference>
<evidence type="ECO:0000256" key="4">
    <source>
        <dbReference type="ARBA" id="ARBA00022881"/>
    </source>
</evidence>
<protein>
    <recommendedName>
        <fullName evidence="6">UvrABC system protein C</fullName>
        <shortName evidence="6">Protein UvrC</shortName>
    </recommendedName>
    <alternativeName>
        <fullName evidence="6">Excinuclease ABC subunit C</fullName>
    </alternativeName>
</protein>
<dbReference type="SUPFAM" id="SSF46600">
    <property type="entry name" value="C-terminal UvrC-binding domain of UvrB"/>
    <property type="match status" value="1"/>
</dbReference>
<dbReference type="AlphaFoldDB" id="A0A1T4KT42"/>
<dbReference type="Pfam" id="PF01541">
    <property type="entry name" value="GIY-YIG"/>
    <property type="match status" value="1"/>
</dbReference>
<accession>A0A1T4KT42</accession>
<dbReference type="InterPro" id="IPR000305">
    <property type="entry name" value="GIY-YIG_endonuc"/>
</dbReference>
<dbReference type="FunFam" id="3.40.1440.10:FF:000001">
    <property type="entry name" value="UvrABC system protein C"/>
    <property type="match status" value="1"/>
</dbReference>
<dbReference type="GO" id="GO:0003677">
    <property type="term" value="F:DNA binding"/>
    <property type="evidence" value="ECO:0007669"/>
    <property type="project" value="UniProtKB-UniRule"/>
</dbReference>
<comment type="subcellular location">
    <subcellularLocation>
        <location evidence="6">Cytoplasm</location>
    </subcellularLocation>
</comment>
<dbReference type="OrthoDB" id="9804933at2"/>
<proteinExistence type="inferred from homology"/>
<dbReference type="CDD" id="cd10434">
    <property type="entry name" value="GIY-YIG_UvrC_Cho"/>
    <property type="match status" value="1"/>
</dbReference>
<keyword evidence="6" id="KW-0742">SOS response</keyword>
<dbReference type="InterPro" id="IPR047296">
    <property type="entry name" value="GIY-YIG_UvrC_Cho"/>
</dbReference>
<dbReference type="GO" id="GO:0005737">
    <property type="term" value="C:cytoplasm"/>
    <property type="evidence" value="ECO:0007669"/>
    <property type="project" value="UniProtKB-SubCell"/>
</dbReference>
<dbReference type="PROSITE" id="PS50151">
    <property type="entry name" value="UVR"/>
    <property type="match status" value="1"/>
</dbReference>
<dbReference type="Pfam" id="PF08459">
    <property type="entry name" value="UvrC_RNaseH_dom"/>
    <property type="match status" value="1"/>
</dbReference>